<evidence type="ECO:0000313" key="3">
    <source>
        <dbReference type="Proteomes" id="UP000887013"/>
    </source>
</evidence>
<accession>A0A8X6U5A8</accession>
<feature type="region of interest" description="Disordered" evidence="1">
    <location>
        <begin position="55"/>
        <end position="75"/>
    </location>
</feature>
<feature type="compositionally biased region" description="Basic and acidic residues" evidence="1">
    <location>
        <begin position="8"/>
        <end position="20"/>
    </location>
</feature>
<proteinExistence type="predicted"/>
<keyword evidence="3" id="KW-1185">Reference proteome</keyword>
<reference evidence="2" key="1">
    <citation type="submission" date="2020-08" db="EMBL/GenBank/DDBJ databases">
        <title>Multicomponent nature underlies the extraordinary mechanical properties of spider dragline silk.</title>
        <authorList>
            <person name="Kono N."/>
            <person name="Nakamura H."/>
            <person name="Mori M."/>
            <person name="Yoshida Y."/>
            <person name="Ohtoshi R."/>
            <person name="Malay A.D."/>
            <person name="Moran D.A.P."/>
            <person name="Tomita M."/>
            <person name="Numata K."/>
            <person name="Arakawa K."/>
        </authorList>
    </citation>
    <scope>NUCLEOTIDE SEQUENCE</scope>
</reference>
<sequence length="135" mass="15513">MGRYRSSRSHDEENQNSKITTKTELDSILKFLQDEVQAKERIVLASQNFGFDAKPNYKSSKEKKAGHNKHKYGDTRQIASEADLLTSSKEQRQCIFCHNFHNSTDCLKVRKMPMKDRENLVEKSGCGFLCLKSGH</sequence>
<organism evidence="2 3">
    <name type="scientific">Nephila pilipes</name>
    <name type="common">Giant wood spider</name>
    <name type="synonym">Nephila maculata</name>
    <dbReference type="NCBI Taxonomy" id="299642"/>
    <lineage>
        <taxon>Eukaryota</taxon>
        <taxon>Metazoa</taxon>
        <taxon>Ecdysozoa</taxon>
        <taxon>Arthropoda</taxon>
        <taxon>Chelicerata</taxon>
        <taxon>Arachnida</taxon>
        <taxon>Araneae</taxon>
        <taxon>Araneomorphae</taxon>
        <taxon>Entelegynae</taxon>
        <taxon>Araneoidea</taxon>
        <taxon>Nephilidae</taxon>
        <taxon>Nephila</taxon>
    </lineage>
</organism>
<dbReference type="EMBL" id="BMAW01022841">
    <property type="protein sequence ID" value="GFT79770.1"/>
    <property type="molecule type" value="Genomic_DNA"/>
</dbReference>
<feature type="region of interest" description="Disordered" evidence="1">
    <location>
        <begin position="1"/>
        <end position="20"/>
    </location>
</feature>
<dbReference type="AlphaFoldDB" id="A0A8X6U5A8"/>
<evidence type="ECO:0000256" key="1">
    <source>
        <dbReference type="SAM" id="MobiDB-lite"/>
    </source>
</evidence>
<comment type="caution">
    <text evidence="2">The sequence shown here is derived from an EMBL/GenBank/DDBJ whole genome shotgun (WGS) entry which is preliminary data.</text>
</comment>
<protein>
    <submittedName>
        <fullName evidence="2">CCHC-type domain-containing protein</fullName>
    </submittedName>
</protein>
<dbReference type="Proteomes" id="UP000887013">
    <property type="component" value="Unassembled WGS sequence"/>
</dbReference>
<dbReference type="OrthoDB" id="5967017at2759"/>
<name>A0A8X6U5A8_NEPPI</name>
<gene>
    <name evidence="2" type="primary">X975_12745</name>
    <name evidence="2" type="ORF">NPIL_673061</name>
</gene>
<evidence type="ECO:0000313" key="2">
    <source>
        <dbReference type="EMBL" id="GFT79770.1"/>
    </source>
</evidence>